<keyword evidence="2" id="KW-1185">Reference proteome</keyword>
<reference evidence="1 2" key="2">
    <citation type="journal article" date="2022" name="Mol. Ecol. Resour.">
        <title>The genomes of chicory, endive, great burdock and yacon provide insights into Asteraceae paleo-polyploidization history and plant inulin production.</title>
        <authorList>
            <person name="Fan W."/>
            <person name="Wang S."/>
            <person name="Wang H."/>
            <person name="Wang A."/>
            <person name="Jiang F."/>
            <person name="Liu H."/>
            <person name="Zhao H."/>
            <person name="Xu D."/>
            <person name="Zhang Y."/>
        </authorList>
    </citation>
    <scope>NUCLEOTIDE SEQUENCE [LARGE SCALE GENOMIC DNA]</scope>
    <source>
        <strain evidence="2">cv. Yunnan</strain>
        <tissue evidence="1">Leaves</tissue>
    </source>
</reference>
<name>A0ACB9AWJ6_9ASTR</name>
<evidence type="ECO:0000313" key="1">
    <source>
        <dbReference type="EMBL" id="KAI3714222.1"/>
    </source>
</evidence>
<protein>
    <submittedName>
        <fullName evidence="1">Uncharacterized protein</fullName>
    </submittedName>
</protein>
<organism evidence="1 2">
    <name type="scientific">Smallanthus sonchifolius</name>
    <dbReference type="NCBI Taxonomy" id="185202"/>
    <lineage>
        <taxon>Eukaryota</taxon>
        <taxon>Viridiplantae</taxon>
        <taxon>Streptophyta</taxon>
        <taxon>Embryophyta</taxon>
        <taxon>Tracheophyta</taxon>
        <taxon>Spermatophyta</taxon>
        <taxon>Magnoliopsida</taxon>
        <taxon>eudicotyledons</taxon>
        <taxon>Gunneridae</taxon>
        <taxon>Pentapetalae</taxon>
        <taxon>asterids</taxon>
        <taxon>campanulids</taxon>
        <taxon>Asterales</taxon>
        <taxon>Asteraceae</taxon>
        <taxon>Asteroideae</taxon>
        <taxon>Heliantheae alliance</taxon>
        <taxon>Millerieae</taxon>
        <taxon>Smallanthus</taxon>
    </lineage>
</organism>
<proteinExistence type="predicted"/>
<sequence>MVRCRWSQFLTPVSLSLVIRPLFVRKMQLEEQEIYIQAQMLELQKERFVASVSLEKRHGNGDDENVKRANGVGIEA</sequence>
<comment type="caution">
    <text evidence="1">The sequence shown here is derived from an EMBL/GenBank/DDBJ whole genome shotgun (WGS) entry which is preliminary data.</text>
</comment>
<gene>
    <name evidence="1" type="ORF">L1987_72819</name>
</gene>
<accession>A0ACB9AWJ6</accession>
<reference evidence="2" key="1">
    <citation type="journal article" date="2022" name="Mol. Ecol. Resour.">
        <title>The genomes of chicory, endive, great burdock and yacon provide insights into Asteraceae palaeo-polyploidization history and plant inulin production.</title>
        <authorList>
            <person name="Fan W."/>
            <person name="Wang S."/>
            <person name="Wang H."/>
            <person name="Wang A."/>
            <person name="Jiang F."/>
            <person name="Liu H."/>
            <person name="Zhao H."/>
            <person name="Xu D."/>
            <person name="Zhang Y."/>
        </authorList>
    </citation>
    <scope>NUCLEOTIDE SEQUENCE [LARGE SCALE GENOMIC DNA]</scope>
    <source>
        <strain evidence="2">cv. Yunnan</strain>
    </source>
</reference>
<dbReference type="Proteomes" id="UP001056120">
    <property type="component" value="Linkage Group LG24"/>
</dbReference>
<evidence type="ECO:0000313" key="2">
    <source>
        <dbReference type="Proteomes" id="UP001056120"/>
    </source>
</evidence>
<dbReference type="EMBL" id="CM042041">
    <property type="protein sequence ID" value="KAI3714222.1"/>
    <property type="molecule type" value="Genomic_DNA"/>
</dbReference>